<dbReference type="GO" id="GO:0004523">
    <property type="term" value="F:RNA-DNA hybrid ribonuclease activity"/>
    <property type="evidence" value="ECO:0007669"/>
    <property type="project" value="UniProtKB-EC"/>
</dbReference>
<keyword evidence="17" id="KW-0175">Coiled coil</keyword>
<dbReference type="SUPFAM" id="SSF53098">
    <property type="entry name" value="Ribonuclease H-like"/>
    <property type="match status" value="1"/>
</dbReference>
<dbReference type="Gene3D" id="3.30.420.10">
    <property type="entry name" value="Ribonuclease H-like superfamily/Ribonuclease H"/>
    <property type="match status" value="1"/>
</dbReference>
<comment type="caution">
    <text evidence="19">The sequence shown here is derived from an EMBL/GenBank/DDBJ whole genome shotgun (WGS) entry which is preliminary data.</text>
</comment>
<evidence type="ECO:0000256" key="7">
    <source>
        <dbReference type="ARBA" id="ARBA00019179"/>
    </source>
</evidence>
<dbReference type="Pfam" id="PF01351">
    <property type="entry name" value="RNase_HII"/>
    <property type="match status" value="1"/>
</dbReference>
<evidence type="ECO:0000259" key="18">
    <source>
        <dbReference type="PROSITE" id="PS51975"/>
    </source>
</evidence>
<evidence type="ECO:0000313" key="20">
    <source>
        <dbReference type="Proteomes" id="UP001529256"/>
    </source>
</evidence>
<comment type="subcellular location">
    <subcellularLocation>
        <location evidence="4 14">Cytoplasm</location>
    </subcellularLocation>
</comment>
<feature type="binding site" evidence="14 15">
    <location>
        <position position="174"/>
    </location>
    <ligand>
        <name>a divalent metal cation</name>
        <dbReference type="ChEBI" id="CHEBI:60240"/>
    </ligand>
</feature>
<evidence type="ECO:0000256" key="13">
    <source>
        <dbReference type="ARBA" id="ARBA00023211"/>
    </source>
</evidence>
<feature type="binding site" evidence="14 15">
    <location>
        <position position="83"/>
    </location>
    <ligand>
        <name>a divalent metal cation</name>
        <dbReference type="ChEBI" id="CHEBI:60240"/>
    </ligand>
</feature>
<evidence type="ECO:0000256" key="16">
    <source>
        <dbReference type="RuleBase" id="RU003515"/>
    </source>
</evidence>
<evidence type="ECO:0000256" key="6">
    <source>
        <dbReference type="ARBA" id="ARBA00012180"/>
    </source>
</evidence>
<dbReference type="InterPro" id="IPR022898">
    <property type="entry name" value="RNase_HII"/>
</dbReference>
<comment type="cofactor">
    <cofactor evidence="2">
        <name>Mg(2+)</name>
        <dbReference type="ChEBI" id="CHEBI:18420"/>
    </cofactor>
</comment>
<comment type="function">
    <text evidence="3 14 16">Endonuclease that specifically degrades the RNA of RNA-DNA hybrids.</text>
</comment>
<dbReference type="EC" id="3.1.26.4" evidence="6 14"/>
<evidence type="ECO:0000256" key="11">
    <source>
        <dbReference type="ARBA" id="ARBA00022759"/>
    </source>
</evidence>
<dbReference type="InterPro" id="IPR012337">
    <property type="entry name" value="RNaseH-like_sf"/>
</dbReference>
<evidence type="ECO:0000256" key="5">
    <source>
        <dbReference type="ARBA" id="ARBA00007383"/>
    </source>
</evidence>
<protein>
    <recommendedName>
        <fullName evidence="7 14">Ribonuclease HII</fullName>
        <shortName evidence="14">RNase HII</shortName>
        <ecNumber evidence="6 14">3.1.26.4</ecNumber>
    </recommendedName>
</protein>
<dbReference type="Proteomes" id="UP001529256">
    <property type="component" value="Unassembled WGS sequence"/>
</dbReference>
<keyword evidence="20" id="KW-1185">Reference proteome</keyword>
<reference evidence="19" key="2">
    <citation type="submission" date="2023-06" db="EMBL/GenBank/DDBJ databases">
        <authorList>
            <person name="Zeman M."/>
            <person name="Kubasova T."/>
            <person name="Jahodarova E."/>
            <person name="Nykrynova M."/>
            <person name="Rychlik I."/>
        </authorList>
    </citation>
    <scope>NUCLEOTIDE SEQUENCE</scope>
    <source>
        <strain evidence="19">153_Feed</strain>
    </source>
</reference>
<evidence type="ECO:0000256" key="10">
    <source>
        <dbReference type="ARBA" id="ARBA00022723"/>
    </source>
</evidence>
<feature type="coiled-coil region" evidence="17">
    <location>
        <begin position="38"/>
        <end position="65"/>
    </location>
</feature>
<dbReference type="PANTHER" id="PTHR10954:SF18">
    <property type="entry name" value="RIBONUCLEASE HII"/>
    <property type="match status" value="1"/>
</dbReference>
<comment type="catalytic activity">
    <reaction evidence="1 14 15 16">
        <text>Endonucleolytic cleavage to 5'-phosphomonoester.</text>
        <dbReference type="EC" id="3.1.26.4"/>
    </reaction>
</comment>
<dbReference type="NCBIfam" id="NF000595">
    <property type="entry name" value="PRK00015.1-3"/>
    <property type="match status" value="1"/>
</dbReference>
<evidence type="ECO:0000256" key="2">
    <source>
        <dbReference type="ARBA" id="ARBA00001946"/>
    </source>
</evidence>
<proteinExistence type="inferred from homology"/>
<dbReference type="InterPro" id="IPR024567">
    <property type="entry name" value="RNase_HII/HIII_dom"/>
</dbReference>
<evidence type="ECO:0000256" key="15">
    <source>
        <dbReference type="PROSITE-ProRule" id="PRU01319"/>
    </source>
</evidence>
<dbReference type="RefSeq" id="WP_289511041.1">
    <property type="nucleotide sequence ID" value="NZ_JAUDEA010000005.1"/>
</dbReference>
<keyword evidence="12 14" id="KW-0378">Hydrolase</keyword>
<keyword evidence="11 14" id="KW-0255">Endonuclease</keyword>
<feature type="domain" description="RNase H type-2" evidence="18">
    <location>
        <begin position="76"/>
        <end position="263"/>
    </location>
</feature>
<name>A0ABT7V2X4_9ACTN</name>
<dbReference type="HAMAP" id="MF_00052_B">
    <property type="entry name" value="RNase_HII_B"/>
    <property type="match status" value="1"/>
</dbReference>
<accession>A0ABT7V2X4</accession>
<evidence type="ECO:0000256" key="3">
    <source>
        <dbReference type="ARBA" id="ARBA00004065"/>
    </source>
</evidence>
<evidence type="ECO:0000256" key="17">
    <source>
        <dbReference type="SAM" id="Coils"/>
    </source>
</evidence>
<dbReference type="PROSITE" id="PS51975">
    <property type="entry name" value="RNASE_H_2"/>
    <property type="match status" value="1"/>
</dbReference>
<dbReference type="InterPro" id="IPR036397">
    <property type="entry name" value="RNaseH_sf"/>
</dbReference>
<evidence type="ECO:0000256" key="12">
    <source>
        <dbReference type="ARBA" id="ARBA00022801"/>
    </source>
</evidence>
<sequence>MVSSTPRPATAREIVALLADAPEEEARALIERYAEDPRKQVIRAVEAARRRLARSEAERERVAALYELERELGGSGLVVGVDEVGRGALAGPLTVCAVCLPPEPHIMGLNDSKQLTPARREGIAAQVADVAVAIGIAHIDPAAIDALGMGTVLPRAMAQAIRDTGIEPDAVLIDGNPVHAHPAERCIVKGDARVASIAAASIVAKVTRDALMVAYDEEYPGYHLASCKGYGSAEHIAAIRERGLSPIHRASFCGNFLETARLF</sequence>
<keyword evidence="10 14" id="KW-0479">Metal-binding</keyword>
<feature type="binding site" evidence="14 15">
    <location>
        <position position="82"/>
    </location>
    <ligand>
        <name>a divalent metal cation</name>
        <dbReference type="ChEBI" id="CHEBI:60240"/>
    </ligand>
</feature>
<dbReference type="InterPro" id="IPR001352">
    <property type="entry name" value="RNase_HII/HIII"/>
</dbReference>
<evidence type="ECO:0000256" key="9">
    <source>
        <dbReference type="ARBA" id="ARBA00022722"/>
    </source>
</evidence>
<gene>
    <name evidence="14" type="primary">rnhB</name>
    <name evidence="19" type="ORF">QUW25_04575</name>
</gene>
<comment type="cofactor">
    <cofactor evidence="14 15">
        <name>Mn(2+)</name>
        <dbReference type="ChEBI" id="CHEBI:29035"/>
    </cofactor>
    <cofactor evidence="14 15">
        <name>Mg(2+)</name>
        <dbReference type="ChEBI" id="CHEBI:18420"/>
    </cofactor>
    <text evidence="14 15">Manganese or magnesium. Binds 1 divalent metal ion per monomer in the absence of substrate. May bind a second metal ion after substrate binding.</text>
</comment>
<evidence type="ECO:0000256" key="14">
    <source>
        <dbReference type="HAMAP-Rule" id="MF_00052"/>
    </source>
</evidence>
<dbReference type="PANTHER" id="PTHR10954">
    <property type="entry name" value="RIBONUCLEASE H2 SUBUNIT A"/>
    <property type="match status" value="1"/>
</dbReference>
<evidence type="ECO:0000256" key="8">
    <source>
        <dbReference type="ARBA" id="ARBA00022490"/>
    </source>
</evidence>
<evidence type="ECO:0000313" key="19">
    <source>
        <dbReference type="EMBL" id="MDM8270948.1"/>
    </source>
</evidence>
<evidence type="ECO:0000256" key="1">
    <source>
        <dbReference type="ARBA" id="ARBA00000077"/>
    </source>
</evidence>
<dbReference type="EMBL" id="JAUDEA010000005">
    <property type="protein sequence ID" value="MDM8270948.1"/>
    <property type="molecule type" value="Genomic_DNA"/>
</dbReference>
<organism evidence="19 20">
    <name type="scientific">Thermophilibacter provencensis</name>
    <dbReference type="NCBI Taxonomy" id="1852386"/>
    <lineage>
        <taxon>Bacteria</taxon>
        <taxon>Bacillati</taxon>
        <taxon>Actinomycetota</taxon>
        <taxon>Coriobacteriia</taxon>
        <taxon>Coriobacteriales</taxon>
        <taxon>Atopobiaceae</taxon>
        <taxon>Thermophilibacter</taxon>
    </lineage>
</organism>
<keyword evidence="9 14" id="KW-0540">Nuclease</keyword>
<comment type="similarity">
    <text evidence="5 14 16">Belongs to the RNase HII family.</text>
</comment>
<evidence type="ECO:0000256" key="4">
    <source>
        <dbReference type="ARBA" id="ARBA00004496"/>
    </source>
</evidence>
<keyword evidence="8 14" id="KW-0963">Cytoplasm</keyword>
<keyword evidence="13 14" id="KW-0464">Manganese</keyword>
<reference evidence="19" key="1">
    <citation type="submission" date="2023-06" db="EMBL/GenBank/DDBJ databases">
        <title>Identification and characterization of horizontal gene transfer across gut microbiota members of farm animals based on homology search.</title>
        <authorList>
            <person name="Schwarzerova J."/>
            <person name="Nykrynova M."/>
            <person name="Jureckova K."/>
            <person name="Cejkova D."/>
            <person name="Rychlik I."/>
        </authorList>
    </citation>
    <scope>NUCLEOTIDE SEQUENCE</scope>
    <source>
        <strain evidence="19">153_Feed</strain>
    </source>
</reference>
<dbReference type="CDD" id="cd07182">
    <property type="entry name" value="RNase_HII_bacteria_HII_like"/>
    <property type="match status" value="1"/>
</dbReference>